<reference evidence="1 2" key="1">
    <citation type="journal article" date="2014" name="Am. J. Bot.">
        <title>Genome assembly and annotation for red clover (Trifolium pratense; Fabaceae).</title>
        <authorList>
            <person name="Istvanek J."/>
            <person name="Jaros M."/>
            <person name="Krenek A."/>
            <person name="Repkova J."/>
        </authorList>
    </citation>
    <scope>NUCLEOTIDE SEQUENCE [LARGE SCALE GENOMIC DNA]</scope>
    <source>
        <strain evidence="2">cv. Tatra</strain>
        <tissue evidence="1">Young leaves</tissue>
    </source>
</reference>
<proteinExistence type="predicted"/>
<evidence type="ECO:0000313" key="2">
    <source>
        <dbReference type="Proteomes" id="UP000236291"/>
    </source>
</evidence>
<reference evidence="1 2" key="2">
    <citation type="journal article" date="2017" name="Front. Plant Sci.">
        <title>Gene Classification and Mining of Molecular Markers Useful in Red Clover (Trifolium pratense) Breeding.</title>
        <authorList>
            <person name="Istvanek J."/>
            <person name="Dluhosova J."/>
            <person name="Dluhos P."/>
            <person name="Patkova L."/>
            <person name="Nedelnik J."/>
            <person name="Repkova J."/>
        </authorList>
    </citation>
    <scope>NUCLEOTIDE SEQUENCE [LARGE SCALE GENOMIC DNA]</scope>
    <source>
        <strain evidence="2">cv. Tatra</strain>
        <tissue evidence="1">Young leaves</tissue>
    </source>
</reference>
<accession>A0A2K3M5L1</accession>
<gene>
    <name evidence="1" type="ORF">L195_g042135</name>
</gene>
<organism evidence="1 2">
    <name type="scientific">Trifolium pratense</name>
    <name type="common">Red clover</name>
    <dbReference type="NCBI Taxonomy" id="57577"/>
    <lineage>
        <taxon>Eukaryota</taxon>
        <taxon>Viridiplantae</taxon>
        <taxon>Streptophyta</taxon>
        <taxon>Embryophyta</taxon>
        <taxon>Tracheophyta</taxon>
        <taxon>Spermatophyta</taxon>
        <taxon>Magnoliopsida</taxon>
        <taxon>eudicotyledons</taxon>
        <taxon>Gunneridae</taxon>
        <taxon>Pentapetalae</taxon>
        <taxon>rosids</taxon>
        <taxon>fabids</taxon>
        <taxon>Fabales</taxon>
        <taxon>Fabaceae</taxon>
        <taxon>Papilionoideae</taxon>
        <taxon>50 kb inversion clade</taxon>
        <taxon>NPAAA clade</taxon>
        <taxon>Hologalegina</taxon>
        <taxon>IRL clade</taxon>
        <taxon>Trifolieae</taxon>
        <taxon>Trifolium</taxon>
    </lineage>
</organism>
<comment type="caution">
    <text evidence="1">The sequence shown here is derived from an EMBL/GenBank/DDBJ whole genome shotgun (WGS) entry which is preliminary data.</text>
</comment>
<feature type="non-terminal residue" evidence="1">
    <location>
        <position position="1"/>
    </location>
</feature>
<sequence length="136" mass="14985">GPKPCKKKTFHHRASAFLFTHDASIATLIVFPFTHEFPKAALAVVVASHHANKEPHYCSLPSATLQSTLTVQRSSLLMKPHCTAQTCSYTAALDELLPPFLCFPQHKLGPDRCLPSIVCEYGGVLYAQKDPSHLIF</sequence>
<protein>
    <submittedName>
        <fullName evidence="1">Uncharacterized protein</fullName>
    </submittedName>
</protein>
<dbReference type="Proteomes" id="UP000236291">
    <property type="component" value="Unassembled WGS sequence"/>
</dbReference>
<evidence type="ECO:0000313" key="1">
    <source>
        <dbReference type="EMBL" id="PNX86059.1"/>
    </source>
</evidence>
<dbReference type="EMBL" id="ASHM01050226">
    <property type="protein sequence ID" value="PNX86059.1"/>
    <property type="molecule type" value="Genomic_DNA"/>
</dbReference>
<dbReference type="AlphaFoldDB" id="A0A2K3M5L1"/>
<name>A0A2K3M5L1_TRIPR</name>